<accession>A0AAN8IX86</accession>
<reference evidence="3 4" key="1">
    <citation type="submission" date="2019-10" db="EMBL/GenBank/DDBJ databases">
        <title>Assembly and Annotation for the nematode Trichostrongylus colubriformis.</title>
        <authorList>
            <person name="Martin J."/>
        </authorList>
    </citation>
    <scope>NUCLEOTIDE SEQUENCE [LARGE SCALE GENOMIC DNA]</scope>
    <source>
        <strain evidence="3">G859</strain>
        <tissue evidence="3">Whole worm</tissue>
    </source>
</reference>
<protein>
    <recommendedName>
        <fullName evidence="2">aECM cysteine-cradle domain-containing protein</fullName>
    </recommendedName>
</protein>
<name>A0AAN8IX86_TRICO</name>
<evidence type="ECO:0000256" key="1">
    <source>
        <dbReference type="SAM" id="MobiDB-lite"/>
    </source>
</evidence>
<keyword evidence="4" id="KW-1185">Reference proteome</keyword>
<dbReference type="AlphaFoldDB" id="A0AAN8IX86"/>
<dbReference type="EMBL" id="WIXE01002466">
    <property type="protein sequence ID" value="KAK5984782.1"/>
    <property type="molecule type" value="Genomic_DNA"/>
</dbReference>
<feature type="non-terminal residue" evidence="3">
    <location>
        <position position="1"/>
    </location>
</feature>
<dbReference type="Pfam" id="PF23626">
    <property type="entry name" value="CCD_aECM"/>
    <property type="match status" value="1"/>
</dbReference>
<organism evidence="3 4">
    <name type="scientific">Trichostrongylus colubriformis</name>
    <name type="common">Black scour worm</name>
    <dbReference type="NCBI Taxonomy" id="6319"/>
    <lineage>
        <taxon>Eukaryota</taxon>
        <taxon>Metazoa</taxon>
        <taxon>Ecdysozoa</taxon>
        <taxon>Nematoda</taxon>
        <taxon>Chromadorea</taxon>
        <taxon>Rhabditida</taxon>
        <taxon>Rhabditina</taxon>
        <taxon>Rhabditomorpha</taxon>
        <taxon>Strongyloidea</taxon>
        <taxon>Trichostrongylidae</taxon>
        <taxon>Trichostrongylus</taxon>
    </lineage>
</organism>
<dbReference type="Proteomes" id="UP001331761">
    <property type="component" value="Unassembled WGS sequence"/>
</dbReference>
<feature type="domain" description="aECM cysteine-cradle" evidence="2">
    <location>
        <begin position="100"/>
        <end position="152"/>
    </location>
</feature>
<feature type="compositionally biased region" description="Pro residues" evidence="1">
    <location>
        <begin position="67"/>
        <end position="76"/>
    </location>
</feature>
<proteinExistence type="predicted"/>
<dbReference type="InterPro" id="IPR055352">
    <property type="entry name" value="CCD_aECM"/>
</dbReference>
<sequence length="156" mass="17367">YRGLLTRKYPSWQAFTRARLAHLPPPYKTEIDQSIPMASAPVMREPQSMDRLRPLPMATPQMSLSPSPVPLPPPPTATQAPLPQLTTMPAANGPVMENSTPQTCAKMRRLASMFGITDISVYARKNCKFLQSFAPGYTCDQIMHFVDSCHKLHLTS</sequence>
<evidence type="ECO:0000313" key="3">
    <source>
        <dbReference type="EMBL" id="KAK5984782.1"/>
    </source>
</evidence>
<dbReference type="PANTHER" id="PTHR37435:SF2">
    <property type="entry name" value="GROUND-LIKE DOMAIN-CONTAINING PROTEIN"/>
    <property type="match status" value="1"/>
</dbReference>
<evidence type="ECO:0000313" key="4">
    <source>
        <dbReference type="Proteomes" id="UP001331761"/>
    </source>
</evidence>
<comment type="caution">
    <text evidence="3">The sequence shown here is derived from an EMBL/GenBank/DDBJ whole genome shotgun (WGS) entry which is preliminary data.</text>
</comment>
<evidence type="ECO:0000259" key="2">
    <source>
        <dbReference type="Pfam" id="PF23626"/>
    </source>
</evidence>
<gene>
    <name evidence="3" type="ORF">GCK32_007832</name>
</gene>
<feature type="region of interest" description="Disordered" evidence="1">
    <location>
        <begin position="57"/>
        <end position="80"/>
    </location>
</feature>
<dbReference type="PANTHER" id="PTHR37435">
    <property type="entry name" value="PROTEIN CBG14344"/>
    <property type="match status" value="1"/>
</dbReference>